<dbReference type="OrthoDB" id="9781691at2"/>
<evidence type="ECO:0000313" key="2">
    <source>
        <dbReference type="Proteomes" id="UP000266889"/>
    </source>
</evidence>
<dbReference type="EMBL" id="QGSY01000197">
    <property type="protein sequence ID" value="RQX08342.1"/>
    <property type="molecule type" value="Genomic_DNA"/>
</dbReference>
<accession>A0A3N9X5T9</accession>
<gene>
    <name evidence="1" type="ORF">DLJ58_18635</name>
</gene>
<proteinExistence type="predicted"/>
<keyword evidence="2" id="KW-1185">Reference proteome</keyword>
<comment type="caution">
    <text evidence="1">The sequence shown here is derived from an EMBL/GenBank/DDBJ whole genome shotgun (WGS) entry which is preliminary data.</text>
</comment>
<evidence type="ECO:0000313" key="1">
    <source>
        <dbReference type="EMBL" id="RQX08342.1"/>
    </source>
</evidence>
<dbReference type="AlphaFoldDB" id="A0A3N9X5T9"/>
<reference evidence="1 2" key="1">
    <citation type="submission" date="2018-05" db="EMBL/GenBank/DDBJ databases">
        <title>Micromonospora from Atacama Desert.</title>
        <authorList>
            <person name="Carro L."/>
            <person name="Goodfellow M."/>
            <person name="Klenk H.-P."/>
        </authorList>
    </citation>
    <scope>NUCLEOTIDE SEQUENCE [LARGE SCALE GENOMIC DNA]</scope>
    <source>
        <strain evidence="1 2">LB32</strain>
    </source>
</reference>
<dbReference type="Proteomes" id="UP000266889">
    <property type="component" value="Unassembled WGS sequence"/>
</dbReference>
<protein>
    <submittedName>
        <fullName evidence="1">Uncharacterized protein</fullName>
    </submittedName>
</protein>
<organism evidence="1 2">
    <name type="scientific">Micromonospora arida</name>
    <dbReference type="NCBI Taxonomy" id="2203715"/>
    <lineage>
        <taxon>Bacteria</taxon>
        <taxon>Bacillati</taxon>
        <taxon>Actinomycetota</taxon>
        <taxon>Actinomycetes</taxon>
        <taxon>Micromonosporales</taxon>
        <taxon>Micromonosporaceae</taxon>
        <taxon>Micromonospora</taxon>
    </lineage>
</organism>
<dbReference type="RefSeq" id="WP_124858137.1">
    <property type="nucleotide sequence ID" value="NZ_QGSY01000197.1"/>
</dbReference>
<name>A0A3N9X5T9_9ACTN</name>
<sequence>MARFVATTPTGLPPTAPLTLTLREEHYPYWSRLTTDRVLHALELFASAGDADVTLYDAAADNPPGSRHKTLPRADPSVGDLRSGLLVEPLPPAVGPLTLYLDDSTITDLWIALTWGQRPESMVSIPDQRHAASAHS</sequence>